<evidence type="ECO:0000313" key="2">
    <source>
        <dbReference type="Proteomes" id="UP001642464"/>
    </source>
</evidence>
<dbReference type="EMBL" id="CAXAMM010015064">
    <property type="protein sequence ID" value="CAK9035432.1"/>
    <property type="molecule type" value="Genomic_DNA"/>
</dbReference>
<keyword evidence="2" id="KW-1185">Reference proteome</keyword>
<reference evidence="1 2" key="1">
    <citation type="submission" date="2024-02" db="EMBL/GenBank/DDBJ databases">
        <authorList>
            <person name="Chen Y."/>
            <person name="Shah S."/>
            <person name="Dougan E. K."/>
            <person name="Thang M."/>
            <person name="Chan C."/>
        </authorList>
    </citation>
    <scope>NUCLEOTIDE SEQUENCE [LARGE SCALE GENOMIC DNA]</scope>
</reference>
<proteinExistence type="predicted"/>
<accession>A0ABP0L9H5</accession>
<organism evidence="1 2">
    <name type="scientific">Durusdinium trenchii</name>
    <dbReference type="NCBI Taxonomy" id="1381693"/>
    <lineage>
        <taxon>Eukaryota</taxon>
        <taxon>Sar</taxon>
        <taxon>Alveolata</taxon>
        <taxon>Dinophyceae</taxon>
        <taxon>Suessiales</taxon>
        <taxon>Symbiodiniaceae</taxon>
        <taxon>Durusdinium</taxon>
    </lineage>
</organism>
<comment type="caution">
    <text evidence="1">The sequence shown here is derived from an EMBL/GenBank/DDBJ whole genome shotgun (WGS) entry which is preliminary data.</text>
</comment>
<gene>
    <name evidence="1" type="ORF">SCF082_LOCUS21285</name>
</gene>
<evidence type="ECO:0000313" key="1">
    <source>
        <dbReference type="EMBL" id="CAK9035432.1"/>
    </source>
</evidence>
<sequence length="328" mass="35937">MPQKEVDQFNAEHLGEAMIFKSETSSHFMCGETFLVMLHGLVSPALMKQRQKLGVPRDTKALLLVDAWTGFHSSKTGLDAAREAWSQQACCLLPAVQAGGFSANGQPVDQLHHLLRARLELVDADDDGAGLTPEEASKVLDATGMLRAMGVADDMAGEPPKPNRWYWSLEMPDGNMATLPTAIAHGAERAICAHRRERKVMVAKKPHGWESKMKILNGKIFSLVYNTRHGCMATSSFLKKRTTRINGKTEFVGKGTGHIILRIHLELDDENNIAGPASYFLSSQNFPKKKIVCIATSAPMNGFDLLRENYGGPVPVCAPCNHRGHSVP</sequence>
<dbReference type="Proteomes" id="UP001642464">
    <property type="component" value="Unassembled WGS sequence"/>
</dbReference>
<name>A0ABP0L9H5_9DINO</name>
<protein>
    <submittedName>
        <fullName evidence="1">Uncharacterized protein</fullName>
    </submittedName>
</protein>